<reference evidence="1 2" key="1">
    <citation type="submission" date="2019-10" db="EMBL/GenBank/DDBJ databases">
        <title>Nocardia macrotermitis sp. nov. and Nocardia aurantia sp. nov., isolated from the gut of fungus growing-termite Macrotermes natalensis.</title>
        <authorList>
            <person name="Benndorf R."/>
            <person name="Schwitalla J."/>
            <person name="Martin K."/>
            <person name="De Beer W."/>
            <person name="Kaster A.-K."/>
            <person name="Vollmers J."/>
            <person name="Poulsen M."/>
            <person name="Beemelmanns C."/>
        </authorList>
    </citation>
    <scope>NUCLEOTIDE SEQUENCE [LARGE SCALE GENOMIC DNA]</scope>
    <source>
        <strain evidence="1 2">RB20</strain>
    </source>
</reference>
<organism evidence="1 2">
    <name type="scientific">Nocardia macrotermitis</name>
    <dbReference type="NCBI Taxonomy" id="2585198"/>
    <lineage>
        <taxon>Bacteria</taxon>
        <taxon>Bacillati</taxon>
        <taxon>Actinomycetota</taxon>
        <taxon>Actinomycetes</taxon>
        <taxon>Mycobacteriales</taxon>
        <taxon>Nocardiaceae</taxon>
        <taxon>Nocardia</taxon>
    </lineage>
</organism>
<keyword evidence="2" id="KW-1185">Reference proteome</keyword>
<accession>A0A7K0DF53</accession>
<dbReference type="Proteomes" id="UP000438448">
    <property type="component" value="Unassembled WGS sequence"/>
</dbReference>
<evidence type="ECO:0000313" key="1">
    <source>
        <dbReference type="EMBL" id="MQY24416.1"/>
    </source>
</evidence>
<proteinExistence type="predicted"/>
<dbReference type="RefSeq" id="WP_194290149.1">
    <property type="nucleotide sequence ID" value="NZ_WEGK01000036.1"/>
</dbReference>
<protein>
    <submittedName>
        <fullName evidence="1">Uncharacterized protein</fullName>
    </submittedName>
</protein>
<dbReference type="EMBL" id="WEGK01000036">
    <property type="protein sequence ID" value="MQY24416.1"/>
    <property type="molecule type" value="Genomic_DNA"/>
</dbReference>
<dbReference type="AlphaFoldDB" id="A0A7K0DF53"/>
<sequence length="199" mass="22071">MVGQLITVAGVVLGALTTLFANFVMTRQNNRHALATRWDVKKLDAYVEFIDRIKANSFVINELYYAGHSEVRLPPQRSMEAVLADVEETGRARDRAFENVLLLAGVDVVDAAHAIKTAIGMLDWQARGELEGTPEMWIDRQRAAVDALNRLHDLARRDLGVPGAHTGIGRPYLPSRDLPPRYQGLLHTHHGSRTDVSSA</sequence>
<evidence type="ECO:0000313" key="2">
    <source>
        <dbReference type="Proteomes" id="UP000438448"/>
    </source>
</evidence>
<gene>
    <name evidence="1" type="ORF">NRB20_75510</name>
</gene>
<comment type="caution">
    <text evidence="1">The sequence shown here is derived from an EMBL/GenBank/DDBJ whole genome shotgun (WGS) entry which is preliminary data.</text>
</comment>
<name>A0A7K0DF53_9NOCA</name>